<reference evidence="5 6" key="1">
    <citation type="submission" date="2023-12" db="EMBL/GenBank/DDBJ databases">
        <title>Pseudomonas sp. T5W1.</title>
        <authorList>
            <person name="Maltman C."/>
        </authorList>
    </citation>
    <scope>NUCLEOTIDE SEQUENCE [LARGE SCALE GENOMIC DNA]</scope>
    <source>
        <strain evidence="5 6">T5W1</strain>
    </source>
</reference>
<dbReference type="SUPFAM" id="SSF53098">
    <property type="entry name" value="Ribonuclease H-like"/>
    <property type="match status" value="1"/>
</dbReference>
<keyword evidence="6" id="KW-1185">Reference proteome</keyword>
<dbReference type="SMART" id="SM00479">
    <property type="entry name" value="EXOIII"/>
    <property type="match status" value="1"/>
</dbReference>
<dbReference type="PANTHER" id="PTHR23044">
    <property type="entry name" value="3'-5' EXONUCLEASE ERI1-RELATED"/>
    <property type="match status" value="1"/>
</dbReference>
<feature type="domain" description="Exonuclease" evidence="4">
    <location>
        <begin position="3"/>
        <end position="183"/>
    </location>
</feature>
<sequence>MNPLLIIDLEATCEKEPQPSYRYEIIEIGACWVSPSCEVLDTFKTLVRADQKLSEFCVEFLDITQAEVDGGVSFPDAAAALAEFANRYPGKTWASWGFGDLKIIERDCAYHGVENPLEDWAHRNLKLEYHDAKPKPKKKVQHVGMKRAMVELGIQQDGAHHRALPDALNIAKVFVERVRRESWKTDFDARKNAKFAANMVLMEIDKLDIDYPRPPPEGDE</sequence>
<accession>A0ABU5P7S1</accession>
<organism evidence="5 6">
    <name type="scientific">Pseudomonas spirodelae</name>
    <dbReference type="NCBI Taxonomy" id="3101751"/>
    <lineage>
        <taxon>Bacteria</taxon>
        <taxon>Pseudomonadati</taxon>
        <taxon>Pseudomonadota</taxon>
        <taxon>Gammaproteobacteria</taxon>
        <taxon>Pseudomonadales</taxon>
        <taxon>Pseudomonadaceae</taxon>
        <taxon>Pseudomonas</taxon>
    </lineage>
</organism>
<keyword evidence="3 5" id="KW-0269">Exonuclease</keyword>
<evidence type="ECO:0000313" key="5">
    <source>
        <dbReference type="EMBL" id="MEA1605598.1"/>
    </source>
</evidence>
<dbReference type="EMBL" id="JAYEET010000023">
    <property type="protein sequence ID" value="MEA1605598.1"/>
    <property type="molecule type" value="Genomic_DNA"/>
</dbReference>
<dbReference type="InterPro" id="IPR047201">
    <property type="entry name" value="ERI-1_3'hExo-like"/>
</dbReference>
<dbReference type="EC" id="3.1.-.-" evidence="5"/>
<name>A0ABU5P7S1_9PSED</name>
<dbReference type="Proteomes" id="UP001292571">
    <property type="component" value="Unassembled WGS sequence"/>
</dbReference>
<evidence type="ECO:0000259" key="4">
    <source>
        <dbReference type="SMART" id="SM00479"/>
    </source>
</evidence>
<evidence type="ECO:0000256" key="1">
    <source>
        <dbReference type="ARBA" id="ARBA00022722"/>
    </source>
</evidence>
<dbReference type="InterPro" id="IPR036397">
    <property type="entry name" value="RNaseH_sf"/>
</dbReference>
<dbReference type="CDD" id="cd06133">
    <property type="entry name" value="ERI-1_3'hExo_like"/>
    <property type="match status" value="1"/>
</dbReference>
<evidence type="ECO:0000256" key="3">
    <source>
        <dbReference type="ARBA" id="ARBA00022839"/>
    </source>
</evidence>
<keyword evidence="1" id="KW-0540">Nuclease</keyword>
<keyword evidence="2 5" id="KW-0378">Hydrolase</keyword>
<dbReference type="Pfam" id="PF00929">
    <property type="entry name" value="RNase_T"/>
    <property type="match status" value="1"/>
</dbReference>
<evidence type="ECO:0000256" key="2">
    <source>
        <dbReference type="ARBA" id="ARBA00022801"/>
    </source>
</evidence>
<proteinExistence type="predicted"/>
<dbReference type="PANTHER" id="PTHR23044:SF61">
    <property type="entry name" value="3'-5' EXORIBONUCLEASE 1-RELATED"/>
    <property type="match status" value="1"/>
</dbReference>
<dbReference type="RefSeq" id="WP_322948766.1">
    <property type="nucleotide sequence ID" value="NZ_JAYEET010000023.1"/>
</dbReference>
<dbReference type="Gene3D" id="3.30.420.10">
    <property type="entry name" value="Ribonuclease H-like superfamily/Ribonuclease H"/>
    <property type="match status" value="1"/>
</dbReference>
<dbReference type="InterPro" id="IPR012337">
    <property type="entry name" value="RNaseH-like_sf"/>
</dbReference>
<evidence type="ECO:0000313" key="6">
    <source>
        <dbReference type="Proteomes" id="UP001292571"/>
    </source>
</evidence>
<dbReference type="InterPro" id="IPR013520">
    <property type="entry name" value="Ribonucl_H"/>
</dbReference>
<comment type="caution">
    <text evidence="5">The sequence shown here is derived from an EMBL/GenBank/DDBJ whole genome shotgun (WGS) entry which is preliminary data.</text>
</comment>
<protein>
    <submittedName>
        <fullName evidence="5">3'-5' exonuclease</fullName>
        <ecNumber evidence="5">3.1.-.-</ecNumber>
    </submittedName>
</protein>
<gene>
    <name evidence="5" type="ORF">SOP97_07150</name>
</gene>
<dbReference type="GO" id="GO:0004527">
    <property type="term" value="F:exonuclease activity"/>
    <property type="evidence" value="ECO:0007669"/>
    <property type="project" value="UniProtKB-KW"/>
</dbReference>
<dbReference type="InterPro" id="IPR051274">
    <property type="entry name" value="3-5_Exoribonuclease"/>
</dbReference>